<sequence length="120" mass="13781">MYRLNLLMVLVGTTVAFLVVPARPNLFEDDSEELHRLGSTSTLGGRRHFDQFGQHDDEFDHEAVLGAHDEVEAFKELEPEEAKARLAVLVDKMDSNNNSFVEKTELRDWIISSFRFSFHT</sequence>
<evidence type="ECO:0000313" key="2">
    <source>
        <dbReference type="EMBL" id="VEL33288.1"/>
    </source>
</evidence>
<accession>A0A448XC22</accession>
<keyword evidence="1" id="KW-0732">Signal</keyword>
<dbReference type="GO" id="GO:0005783">
    <property type="term" value="C:endoplasmic reticulum"/>
    <property type="evidence" value="ECO:0007669"/>
    <property type="project" value="TreeGrafter"/>
</dbReference>
<dbReference type="OrthoDB" id="6223661at2759"/>
<reference evidence="2" key="1">
    <citation type="submission" date="2018-11" db="EMBL/GenBank/DDBJ databases">
        <authorList>
            <consortium name="Pathogen Informatics"/>
        </authorList>
    </citation>
    <scope>NUCLEOTIDE SEQUENCE</scope>
</reference>
<dbReference type="PANTHER" id="PTHR10827:SF95">
    <property type="entry name" value="LD34388P"/>
    <property type="match status" value="1"/>
</dbReference>
<evidence type="ECO:0000256" key="1">
    <source>
        <dbReference type="SAM" id="SignalP"/>
    </source>
</evidence>
<dbReference type="PANTHER" id="PTHR10827">
    <property type="entry name" value="RETICULOCALBIN"/>
    <property type="match status" value="1"/>
</dbReference>
<dbReference type="AlphaFoldDB" id="A0A448XC22"/>
<evidence type="ECO:0008006" key="4">
    <source>
        <dbReference type="Google" id="ProtNLM"/>
    </source>
</evidence>
<gene>
    <name evidence="2" type="ORF">PXEA_LOCUS26728</name>
</gene>
<evidence type="ECO:0000313" key="3">
    <source>
        <dbReference type="Proteomes" id="UP000784294"/>
    </source>
</evidence>
<feature type="chain" id="PRO_5019510336" description="EF-hand domain-containing protein" evidence="1">
    <location>
        <begin position="17"/>
        <end position="120"/>
    </location>
</feature>
<dbReference type="GO" id="GO:0005509">
    <property type="term" value="F:calcium ion binding"/>
    <property type="evidence" value="ECO:0007669"/>
    <property type="project" value="TreeGrafter"/>
</dbReference>
<dbReference type="Proteomes" id="UP000784294">
    <property type="component" value="Unassembled WGS sequence"/>
</dbReference>
<dbReference type="EMBL" id="CAAALY010245521">
    <property type="protein sequence ID" value="VEL33288.1"/>
    <property type="molecule type" value="Genomic_DNA"/>
</dbReference>
<feature type="signal peptide" evidence="1">
    <location>
        <begin position="1"/>
        <end position="16"/>
    </location>
</feature>
<proteinExistence type="predicted"/>
<name>A0A448XC22_9PLAT</name>
<protein>
    <recommendedName>
        <fullName evidence="4">EF-hand domain-containing protein</fullName>
    </recommendedName>
</protein>
<keyword evidence="3" id="KW-1185">Reference proteome</keyword>
<comment type="caution">
    <text evidence="2">The sequence shown here is derived from an EMBL/GenBank/DDBJ whole genome shotgun (WGS) entry which is preliminary data.</text>
</comment>
<organism evidence="2 3">
    <name type="scientific">Protopolystoma xenopodis</name>
    <dbReference type="NCBI Taxonomy" id="117903"/>
    <lineage>
        <taxon>Eukaryota</taxon>
        <taxon>Metazoa</taxon>
        <taxon>Spiralia</taxon>
        <taxon>Lophotrochozoa</taxon>
        <taxon>Platyhelminthes</taxon>
        <taxon>Monogenea</taxon>
        <taxon>Polyopisthocotylea</taxon>
        <taxon>Polystomatidea</taxon>
        <taxon>Polystomatidae</taxon>
        <taxon>Protopolystoma</taxon>
    </lineage>
</organism>